<sequence length="583" mass="64099">MPVTFHVNGAPIGGMAILIAVFSSMGGYDTGQIADFQEMDDFKLRFAQCGTPGDVATCAFSNVRTGLIVGMLSIGTLFGALFGASIADRLGRRKAIMIDCTVLCIGIVIQAASVSAWYQFMIGRLVAGLGVGALSAVVPLYQSEIAPKEIRGTLVCTYQLMITFGILVAYCICIGTRNLNQNGASWRIPNVLTILFALILGVGIIFAPESPRWLFFRGRHEEAELSLARVRGVKVEDQDYTVRQTYEEMKAAVEHEKSMDKFRWIDCFSPHDKILYRTVLLSVLQAGQQLTGANYFFYYGAVVFNGVGISDSFVAQIILGAVNFVRHLVDILTLTAGLLHAGLHLVRWTFHTAFCSILIPYHRCSLGLYIMERFGRRMPLILGGIWQGCWLIVYATAGTVKDPVTNKGIGKLEIVASCFFILGYASTWAPGIWTLVGETPRNSARAKTGVWNFALAFSTPFIVSAINYAYGYVFAGCIFAGSAIVFFFLYESAGLSLENVDRMYNDPKCKPWNSSKWVPEGHESRKDYVQALKAEEKATGDKPVHRDLAEDSRISHDGTVVGGTGSENPKWLKKHGRNPEKAV</sequence>
<dbReference type="InterPro" id="IPR005829">
    <property type="entry name" value="Sugar_transporter_CS"/>
</dbReference>
<evidence type="ECO:0000256" key="10">
    <source>
        <dbReference type="SAM" id="MobiDB-lite"/>
    </source>
</evidence>
<evidence type="ECO:0000256" key="11">
    <source>
        <dbReference type="SAM" id="Phobius"/>
    </source>
</evidence>
<comment type="similarity">
    <text evidence="2 9">Belongs to the major facilitator superfamily. Sugar transporter (TC 2.A.1.1) family.</text>
</comment>
<evidence type="ECO:0000256" key="1">
    <source>
        <dbReference type="ARBA" id="ARBA00004141"/>
    </source>
</evidence>
<evidence type="ECO:0000256" key="3">
    <source>
        <dbReference type="ARBA" id="ARBA00022448"/>
    </source>
</evidence>
<dbReference type="STRING" id="741276.A0A2S5BG47"/>
<feature type="transmembrane region" description="Helical" evidence="11">
    <location>
        <begin position="296"/>
        <end position="319"/>
    </location>
</feature>
<evidence type="ECO:0000313" key="14">
    <source>
        <dbReference type="Proteomes" id="UP000237144"/>
    </source>
</evidence>
<feature type="transmembrane region" description="Helical" evidence="11">
    <location>
        <begin position="331"/>
        <end position="359"/>
    </location>
</feature>
<keyword evidence="14" id="KW-1185">Reference proteome</keyword>
<name>A0A2S5BG47_9BASI</name>
<keyword evidence="4" id="KW-0762">Sugar transport</keyword>
<dbReference type="GO" id="GO:0005886">
    <property type="term" value="C:plasma membrane"/>
    <property type="evidence" value="ECO:0007669"/>
    <property type="project" value="TreeGrafter"/>
</dbReference>
<dbReference type="InterPro" id="IPR036259">
    <property type="entry name" value="MFS_trans_sf"/>
</dbReference>
<reference evidence="13 14" key="1">
    <citation type="journal article" date="2018" name="Front. Microbiol.">
        <title>Prospects for Fungal Bioremediation of Acidic Radioactive Waste Sites: Characterization and Genome Sequence of Rhodotorula taiwanensis MD1149.</title>
        <authorList>
            <person name="Tkavc R."/>
            <person name="Matrosova V.Y."/>
            <person name="Grichenko O.E."/>
            <person name="Gostincar C."/>
            <person name="Volpe R.P."/>
            <person name="Klimenkova P."/>
            <person name="Gaidamakova E.K."/>
            <person name="Zhou C.E."/>
            <person name="Stewart B.J."/>
            <person name="Lyman M.G."/>
            <person name="Malfatti S.A."/>
            <person name="Rubinfeld B."/>
            <person name="Courtot M."/>
            <person name="Singh J."/>
            <person name="Dalgard C.L."/>
            <person name="Hamilton T."/>
            <person name="Frey K.G."/>
            <person name="Gunde-Cimerman N."/>
            <person name="Dugan L."/>
            <person name="Daly M.J."/>
        </authorList>
    </citation>
    <scope>NUCLEOTIDE SEQUENCE [LARGE SCALE GENOMIC DNA]</scope>
    <source>
        <strain evidence="13 14">MD1149</strain>
    </source>
</reference>
<dbReference type="PANTHER" id="PTHR48022">
    <property type="entry name" value="PLASTIDIC GLUCOSE TRANSPORTER 4"/>
    <property type="match status" value="1"/>
</dbReference>
<keyword evidence="7 11" id="KW-0472">Membrane</keyword>
<evidence type="ECO:0000256" key="4">
    <source>
        <dbReference type="ARBA" id="ARBA00022597"/>
    </source>
</evidence>
<feature type="transmembrane region" description="Helical" evidence="11">
    <location>
        <begin position="472"/>
        <end position="490"/>
    </location>
</feature>
<protein>
    <recommendedName>
        <fullName evidence="12">Major facilitator superfamily (MFS) profile domain-containing protein</fullName>
    </recommendedName>
</protein>
<evidence type="ECO:0000256" key="9">
    <source>
        <dbReference type="RuleBase" id="RU003346"/>
    </source>
</evidence>
<dbReference type="OrthoDB" id="5141738at2759"/>
<gene>
    <name evidence="13" type="ORF">BMF94_1147</name>
</gene>
<dbReference type="CDD" id="cd17356">
    <property type="entry name" value="MFS_HXT"/>
    <property type="match status" value="1"/>
</dbReference>
<evidence type="ECO:0000313" key="13">
    <source>
        <dbReference type="EMBL" id="POY75737.1"/>
    </source>
</evidence>
<dbReference type="PRINTS" id="PR00171">
    <property type="entry name" value="SUGRTRNSPORT"/>
</dbReference>
<evidence type="ECO:0000256" key="2">
    <source>
        <dbReference type="ARBA" id="ARBA00010992"/>
    </source>
</evidence>
<dbReference type="InterPro" id="IPR005828">
    <property type="entry name" value="MFS_sugar_transport-like"/>
</dbReference>
<dbReference type="GO" id="GO:0005351">
    <property type="term" value="F:carbohydrate:proton symporter activity"/>
    <property type="evidence" value="ECO:0007669"/>
    <property type="project" value="TreeGrafter"/>
</dbReference>
<dbReference type="AlphaFoldDB" id="A0A2S5BG47"/>
<keyword evidence="5 11" id="KW-0812">Transmembrane</keyword>
<dbReference type="PANTHER" id="PTHR48022:SF75">
    <property type="entry name" value="GALACTOSE TRANSPORTER-RELATED"/>
    <property type="match status" value="1"/>
</dbReference>
<organism evidence="13 14">
    <name type="scientific">Rhodotorula taiwanensis</name>
    <dbReference type="NCBI Taxonomy" id="741276"/>
    <lineage>
        <taxon>Eukaryota</taxon>
        <taxon>Fungi</taxon>
        <taxon>Dikarya</taxon>
        <taxon>Basidiomycota</taxon>
        <taxon>Pucciniomycotina</taxon>
        <taxon>Microbotryomycetes</taxon>
        <taxon>Sporidiobolales</taxon>
        <taxon>Sporidiobolaceae</taxon>
        <taxon>Rhodotorula</taxon>
    </lineage>
</organism>
<feature type="domain" description="Major facilitator superfamily (MFS) profile" evidence="12">
    <location>
        <begin position="15"/>
        <end position="493"/>
    </location>
</feature>
<dbReference type="InterPro" id="IPR003663">
    <property type="entry name" value="Sugar/inositol_transpt"/>
</dbReference>
<evidence type="ECO:0000259" key="12">
    <source>
        <dbReference type="PROSITE" id="PS50850"/>
    </source>
</evidence>
<feature type="transmembrane region" description="Helical" evidence="11">
    <location>
        <begin position="96"/>
        <end position="116"/>
    </location>
</feature>
<dbReference type="InterPro" id="IPR020846">
    <property type="entry name" value="MFS_dom"/>
</dbReference>
<feature type="transmembrane region" description="Helical" evidence="11">
    <location>
        <begin position="122"/>
        <end position="141"/>
    </location>
</feature>
<dbReference type="PROSITE" id="PS00216">
    <property type="entry name" value="SUGAR_TRANSPORT_1"/>
    <property type="match status" value="1"/>
</dbReference>
<keyword evidence="6 11" id="KW-1133">Transmembrane helix</keyword>
<evidence type="ECO:0000256" key="6">
    <source>
        <dbReference type="ARBA" id="ARBA00022989"/>
    </source>
</evidence>
<evidence type="ECO:0000256" key="5">
    <source>
        <dbReference type="ARBA" id="ARBA00022692"/>
    </source>
</evidence>
<evidence type="ECO:0000256" key="7">
    <source>
        <dbReference type="ARBA" id="ARBA00023136"/>
    </source>
</evidence>
<feature type="region of interest" description="Disordered" evidence="10">
    <location>
        <begin position="535"/>
        <end position="583"/>
    </location>
</feature>
<comment type="subcellular location">
    <subcellularLocation>
        <location evidence="1">Membrane</location>
        <topology evidence="1">Multi-pass membrane protein</topology>
    </subcellularLocation>
</comment>
<dbReference type="InterPro" id="IPR050360">
    <property type="entry name" value="MFS_Sugar_Transporters"/>
</dbReference>
<comment type="caution">
    <text evidence="13">The sequence shown here is derived from an EMBL/GenBank/DDBJ whole genome shotgun (WGS) entry which is preliminary data.</text>
</comment>
<feature type="transmembrane region" description="Helical" evidence="11">
    <location>
        <begin position="153"/>
        <end position="176"/>
    </location>
</feature>
<feature type="transmembrane region" description="Helical" evidence="11">
    <location>
        <begin position="412"/>
        <end position="436"/>
    </location>
</feature>
<feature type="transmembrane region" description="Helical" evidence="11">
    <location>
        <begin position="448"/>
        <end position="466"/>
    </location>
</feature>
<dbReference type="PROSITE" id="PS00217">
    <property type="entry name" value="SUGAR_TRANSPORT_2"/>
    <property type="match status" value="1"/>
</dbReference>
<dbReference type="Gene3D" id="1.20.1250.20">
    <property type="entry name" value="MFS general substrate transporter like domains"/>
    <property type="match status" value="1"/>
</dbReference>
<feature type="compositionally biased region" description="Basic and acidic residues" evidence="10">
    <location>
        <begin position="535"/>
        <end position="556"/>
    </location>
</feature>
<feature type="transmembrane region" description="Helical" evidence="11">
    <location>
        <begin position="188"/>
        <end position="207"/>
    </location>
</feature>
<dbReference type="Proteomes" id="UP000237144">
    <property type="component" value="Unassembled WGS sequence"/>
</dbReference>
<dbReference type="SUPFAM" id="SSF103473">
    <property type="entry name" value="MFS general substrate transporter"/>
    <property type="match status" value="1"/>
</dbReference>
<keyword evidence="3 9" id="KW-0813">Transport</keyword>
<dbReference type="EMBL" id="PJQD01000012">
    <property type="protein sequence ID" value="POY75737.1"/>
    <property type="molecule type" value="Genomic_DNA"/>
</dbReference>
<evidence type="ECO:0000256" key="8">
    <source>
        <dbReference type="ARBA" id="ARBA00049119"/>
    </source>
</evidence>
<dbReference type="Pfam" id="PF00083">
    <property type="entry name" value="Sugar_tr"/>
    <property type="match status" value="2"/>
</dbReference>
<comment type="catalytic activity">
    <reaction evidence="8">
        <text>myo-inositol(out) + H(+)(out) = myo-inositol(in) + H(+)(in)</text>
        <dbReference type="Rhea" id="RHEA:60364"/>
        <dbReference type="ChEBI" id="CHEBI:15378"/>
        <dbReference type="ChEBI" id="CHEBI:17268"/>
    </reaction>
</comment>
<accession>A0A2S5BG47</accession>
<feature type="transmembrane region" description="Helical" evidence="11">
    <location>
        <begin position="65"/>
        <end position="84"/>
    </location>
</feature>
<dbReference type="PROSITE" id="PS50850">
    <property type="entry name" value="MFS"/>
    <property type="match status" value="1"/>
</dbReference>
<proteinExistence type="inferred from homology"/>
<feature type="transmembrane region" description="Helical" evidence="11">
    <location>
        <begin position="380"/>
        <end position="400"/>
    </location>
</feature>
<dbReference type="NCBIfam" id="TIGR00879">
    <property type="entry name" value="SP"/>
    <property type="match status" value="1"/>
</dbReference>